<reference evidence="1 2" key="1">
    <citation type="submission" date="2020-08" db="EMBL/GenBank/DDBJ databases">
        <title>Genomic Encyclopedia of Type Strains, Phase IV (KMG-IV): sequencing the most valuable type-strain genomes for metagenomic binning, comparative biology and taxonomic classification.</title>
        <authorList>
            <person name="Goeker M."/>
        </authorList>
    </citation>
    <scope>NUCLEOTIDE SEQUENCE [LARGE SCALE GENOMIC DNA]</scope>
    <source>
        <strain evidence="1 2">DSM 25701</strain>
    </source>
</reference>
<sequence length="240" mass="27647">MVKVFPLYPEQQLHQLIQAASEVYNADENVYRQLQKKLTDIKPFLGELTFSLPALNKQKSTMAAQTLQLLDNVHRYEGYLEIGSTGRYIDALEEDFNIVGERYFLAEKAPSYSLSNIIDRNQIWPAGAYLPLADYRPDIGRHIANNSLDLVTVFNGLHHCPIPLREEFLSSIRDAMKPCAYLVIRDHDESWTYNAAELRHFYSLRFLDNWLSNSGFLGDGRRLYQSGDPTHNALMVYRKA</sequence>
<dbReference type="Gene3D" id="3.40.50.150">
    <property type="entry name" value="Vaccinia Virus protein VP39"/>
    <property type="match status" value="1"/>
</dbReference>
<accession>A0A840R052</accession>
<keyword evidence="2" id="KW-1185">Reference proteome</keyword>
<protein>
    <submittedName>
        <fullName evidence="1">SAM-dependent methyltransferase</fullName>
    </submittedName>
</protein>
<keyword evidence="1" id="KW-0808">Transferase</keyword>
<organism evidence="1 2">
    <name type="scientific">Zhongshania antarctica</name>
    <dbReference type="NCBI Taxonomy" id="641702"/>
    <lineage>
        <taxon>Bacteria</taxon>
        <taxon>Pseudomonadati</taxon>
        <taxon>Pseudomonadota</taxon>
        <taxon>Gammaproteobacteria</taxon>
        <taxon>Cellvibrionales</taxon>
        <taxon>Spongiibacteraceae</taxon>
        <taxon>Zhongshania</taxon>
    </lineage>
</organism>
<name>A0A840R052_9GAMM</name>
<gene>
    <name evidence="1" type="ORF">HNQ57_000282</name>
</gene>
<dbReference type="InterPro" id="IPR029063">
    <property type="entry name" value="SAM-dependent_MTases_sf"/>
</dbReference>
<dbReference type="GO" id="GO:0008168">
    <property type="term" value="F:methyltransferase activity"/>
    <property type="evidence" value="ECO:0007669"/>
    <property type="project" value="UniProtKB-KW"/>
</dbReference>
<dbReference type="EMBL" id="JACHHW010000001">
    <property type="protein sequence ID" value="MBB5186023.1"/>
    <property type="molecule type" value="Genomic_DNA"/>
</dbReference>
<dbReference type="GO" id="GO:0032259">
    <property type="term" value="P:methylation"/>
    <property type="evidence" value="ECO:0007669"/>
    <property type="project" value="UniProtKB-KW"/>
</dbReference>
<dbReference type="RefSeq" id="WP_184460835.1">
    <property type="nucleotide sequence ID" value="NZ_JACHHW010000001.1"/>
</dbReference>
<keyword evidence="1" id="KW-0489">Methyltransferase</keyword>
<comment type="caution">
    <text evidence="1">The sequence shown here is derived from an EMBL/GenBank/DDBJ whole genome shotgun (WGS) entry which is preliminary data.</text>
</comment>
<dbReference type="SUPFAM" id="SSF53335">
    <property type="entry name" value="S-adenosyl-L-methionine-dependent methyltransferases"/>
    <property type="match status" value="1"/>
</dbReference>
<evidence type="ECO:0000313" key="1">
    <source>
        <dbReference type="EMBL" id="MBB5186023.1"/>
    </source>
</evidence>
<dbReference type="Proteomes" id="UP000536640">
    <property type="component" value="Unassembled WGS sequence"/>
</dbReference>
<evidence type="ECO:0000313" key="2">
    <source>
        <dbReference type="Proteomes" id="UP000536640"/>
    </source>
</evidence>
<proteinExistence type="predicted"/>
<dbReference type="AlphaFoldDB" id="A0A840R052"/>